<name>A0A246JV64_9SPHN</name>
<evidence type="ECO:0000256" key="5">
    <source>
        <dbReference type="SAM" id="Phobius"/>
    </source>
</evidence>
<comment type="caution">
    <text evidence="7">The sequence shown here is derived from an EMBL/GenBank/DDBJ whole genome shotgun (WGS) entry which is preliminary data.</text>
</comment>
<keyword evidence="8" id="KW-1185">Reference proteome</keyword>
<sequence length="126" mass="13936">MTRLDDRTDLAESRTEMAEDRTVLAHERSFAGWVRTGLAAVGIGLGFNALFATLEPTWIPKAIATGFLLAAIYIFISAERRARSIIDKLQPHKVTVLKPMRIRLLAWALVAATTALAVTLWLFASQ</sequence>
<dbReference type="GO" id="GO:0012505">
    <property type="term" value="C:endomembrane system"/>
    <property type="evidence" value="ECO:0007669"/>
    <property type="project" value="UniProtKB-SubCell"/>
</dbReference>
<evidence type="ECO:0000256" key="1">
    <source>
        <dbReference type="ARBA" id="ARBA00004127"/>
    </source>
</evidence>
<evidence type="ECO:0000256" key="3">
    <source>
        <dbReference type="ARBA" id="ARBA00022989"/>
    </source>
</evidence>
<dbReference type="EMBL" id="NISK01000002">
    <property type="protein sequence ID" value="OWQ96960.1"/>
    <property type="molecule type" value="Genomic_DNA"/>
</dbReference>
<evidence type="ECO:0000256" key="4">
    <source>
        <dbReference type="ARBA" id="ARBA00023136"/>
    </source>
</evidence>
<feature type="domain" description="DUF202" evidence="6">
    <location>
        <begin position="21"/>
        <end position="84"/>
    </location>
</feature>
<feature type="transmembrane region" description="Helical" evidence="5">
    <location>
        <begin position="104"/>
        <end position="124"/>
    </location>
</feature>
<feature type="transmembrane region" description="Helical" evidence="5">
    <location>
        <begin position="58"/>
        <end position="76"/>
    </location>
</feature>
<keyword evidence="2 5" id="KW-0812">Transmembrane</keyword>
<evidence type="ECO:0000313" key="7">
    <source>
        <dbReference type="EMBL" id="OWQ96960.1"/>
    </source>
</evidence>
<proteinExistence type="predicted"/>
<dbReference type="AlphaFoldDB" id="A0A246JV64"/>
<keyword evidence="3 5" id="KW-1133">Transmembrane helix</keyword>
<dbReference type="RefSeq" id="WP_088440815.1">
    <property type="nucleotide sequence ID" value="NZ_BMMC01000003.1"/>
</dbReference>
<dbReference type="Pfam" id="PF02656">
    <property type="entry name" value="DUF202"/>
    <property type="match status" value="1"/>
</dbReference>
<dbReference type="Proteomes" id="UP000197361">
    <property type="component" value="Unassembled WGS sequence"/>
</dbReference>
<evidence type="ECO:0000259" key="6">
    <source>
        <dbReference type="Pfam" id="PF02656"/>
    </source>
</evidence>
<gene>
    <name evidence="7" type="ORF">CDQ92_07620</name>
</gene>
<evidence type="ECO:0000313" key="8">
    <source>
        <dbReference type="Proteomes" id="UP000197361"/>
    </source>
</evidence>
<accession>A0A246JV64</accession>
<reference evidence="7 8" key="1">
    <citation type="journal article" date="2010" name="Int. J. Syst. Evol. Microbiol.">
        <title>Sphingopyxis bauzanensis sp. nov., a psychrophilic bacterium isolated from soil.</title>
        <authorList>
            <person name="Zhang D.C."/>
            <person name="Liu H.C."/>
            <person name="Xin Y.H."/>
            <person name="Zhou Y.G."/>
            <person name="Schinner F."/>
            <person name="Margesin R."/>
        </authorList>
    </citation>
    <scope>NUCLEOTIDE SEQUENCE [LARGE SCALE GENOMIC DNA]</scope>
    <source>
        <strain evidence="7 8">DSM 22271</strain>
    </source>
</reference>
<comment type="subcellular location">
    <subcellularLocation>
        <location evidence="1">Endomembrane system</location>
        <topology evidence="1">Multi-pass membrane protein</topology>
    </subcellularLocation>
</comment>
<organism evidence="7 8">
    <name type="scientific">Sphingopyxis bauzanensis</name>
    <dbReference type="NCBI Taxonomy" id="651663"/>
    <lineage>
        <taxon>Bacteria</taxon>
        <taxon>Pseudomonadati</taxon>
        <taxon>Pseudomonadota</taxon>
        <taxon>Alphaproteobacteria</taxon>
        <taxon>Sphingomonadales</taxon>
        <taxon>Sphingomonadaceae</taxon>
        <taxon>Sphingopyxis</taxon>
    </lineage>
</organism>
<dbReference type="OrthoDB" id="582337at2"/>
<feature type="transmembrane region" description="Helical" evidence="5">
    <location>
        <begin position="30"/>
        <end position="52"/>
    </location>
</feature>
<keyword evidence="4 5" id="KW-0472">Membrane</keyword>
<evidence type="ECO:0000256" key="2">
    <source>
        <dbReference type="ARBA" id="ARBA00022692"/>
    </source>
</evidence>
<dbReference type="InterPro" id="IPR003807">
    <property type="entry name" value="DUF202"/>
</dbReference>
<protein>
    <recommendedName>
        <fullName evidence="6">DUF202 domain-containing protein</fullName>
    </recommendedName>
</protein>